<proteinExistence type="predicted"/>
<organism evidence="3 4">
    <name type="scientific">Morella rubra</name>
    <name type="common">Chinese bayberry</name>
    <dbReference type="NCBI Taxonomy" id="262757"/>
    <lineage>
        <taxon>Eukaryota</taxon>
        <taxon>Viridiplantae</taxon>
        <taxon>Streptophyta</taxon>
        <taxon>Embryophyta</taxon>
        <taxon>Tracheophyta</taxon>
        <taxon>Spermatophyta</taxon>
        <taxon>Magnoliopsida</taxon>
        <taxon>eudicotyledons</taxon>
        <taxon>Gunneridae</taxon>
        <taxon>Pentapetalae</taxon>
        <taxon>rosids</taxon>
        <taxon>fabids</taxon>
        <taxon>Fagales</taxon>
        <taxon>Myricaceae</taxon>
        <taxon>Morella</taxon>
    </lineage>
</organism>
<dbReference type="InterPro" id="IPR011992">
    <property type="entry name" value="EF-hand-dom_pair"/>
</dbReference>
<dbReference type="InterPro" id="IPR018247">
    <property type="entry name" value="EF_Hand_1_Ca_BS"/>
</dbReference>
<dbReference type="GO" id="GO:0005509">
    <property type="term" value="F:calcium ion binding"/>
    <property type="evidence" value="ECO:0007669"/>
    <property type="project" value="InterPro"/>
</dbReference>
<dbReference type="OrthoDB" id="26525at2759"/>
<dbReference type="InterPro" id="IPR002048">
    <property type="entry name" value="EF_hand_dom"/>
</dbReference>
<accession>A0A6A1W8F3</accession>
<evidence type="ECO:0000313" key="3">
    <source>
        <dbReference type="EMBL" id="KAB1220337.1"/>
    </source>
</evidence>
<dbReference type="PROSITE" id="PS00018">
    <property type="entry name" value="EF_HAND_1"/>
    <property type="match status" value="2"/>
</dbReference>
<dbReference type="Gene3D" id="1.10.238.10">
    <property type="entry name" value="EF-hand"/>
    <property type="match status" value="1"/>
</dbReference>
<evidence type="ECO:0000256" key="1">
    <source>
        <dbReference type="ARBA" id="ARBA00022837"/>
    </source>
</evidence>
<gene>
    <name evidence="3" type="ORF">CJ030_MR3G008604</name>
</gene>
<dbReference type="AlphaFoldDB" id="A0A6A1W8F3"/>
<dbReference type="EMBL" id="RXIC02000021">
    <property type="protein sequence ID" value="KAB1220337.1"/>
    <property type="molecule type" value="Genomic_DNA"/>
</dbReference>
<evidence type="ECO:0000313" key="4">
    <source>
        <dbReference type="Proteomes" id="UP000516437"/>
    </source>
</evidence>
<sequence length="107" mass="11974">MSQIVFRKFASAHVNRPIWAETKRASITCSEEQIKLVFERCDSDQDGQLTKKELKKALSELGVEFPNVRAMSALWHADENGDGRVNPNELASLVKYASTLTSADNAY</sequence>
<reference evidence="3 4" key="1">
    <citation type="journal article" date="2019" name="Plant Biotechnol. J.">
        <title>The red bayberry genome and genetic basis of sex determination.</title>
        <authorList>
            <person name="Jia H.M."/>
            <person name="Jia H.J."/>
            <person name="Cai Q.L."/>
            <person name="Wang Y."/>
            <person name="Zhao H.B."/>
            <person name="Yang W.F."/>
            <person name="Wang G.Y."/>
            <person name="Li Y.H."/>
            <person name="Zhan D.L."/>
            <person name="Shen Y.T."/>
            <person name="Niu Q.F."/>
            <person name="Chang L."/>
            <person name="Qiu J."/>
            <person name="Zhao L."/>
            <person name="Xie H.B."/>
            <person name="Fu W.Y."/>
            <person name="Jin J."/>
            <person name="Li X.W."/>
            <person name="Jiao Y."/>
            <person name="Zhou C.C."/>
            <person name="Tu T."/>
            <person name="Chai C.Y."/>
            <person name="Gao J.L."/>
            <person name="Fan L.J."/>
            <person name="van de Weg E."/>
            <person name="Wang J.Y."/>
            <person name="Gao Z.S."/>
        </authorList>
    </citation>
    <scope>NUCLEOTIDE SEQUENCE [LARGE SCALE GENOMIC DNA]</scope>
    <source>
        <tissue evidence="3">Leaves</tissue>
    </source>
</reference>
<feature type="domain" description="EF-hand" evidence="2">
    <location>
        <begin position="29"/>
        <end position="64"/>
    </location>
</feature>
<protein>
    <submittedName>
        <fullName evidence="3">Calmodulin-like protein 4</fullName>
    </submittedName>
</protein>
<keyword evidence="4" id="KW-1185">Reference proteome</keyword>
<comment type="caution">
    <text evidence="3">The sequence shown here is derived from an EMBL/GenBank/DDBJ whole genome shotgun (WGS) entry which is preliminary data.</text>
</comment>
<dbReference type="SUPFAM" id="SSF47473">
    <property type="entry name" value="EF-hand"/>
    <property type="match status" value="1"/>
</dbReference>
<dbReference type="CDD" id="cd00051">
    <property type="entry name" value="EFh"/>
    <property type="match status" value="1"/>
</dbReference>
<dbReference type="SMART" id="SM00054">
    <property type="entry name" value="EFh"/>
    <property type="match status" value="2"/>
</dbReference>
<keyword evidence="1" id="KW-0106">Calcium</keyword>
<dbReference type="Proteomes" id="UP000516437">
    <property type="component" value="Chromosome 3"/>
</dbReference>
<evidence type="ECO:0000259" key="2">
    <source>
        <dbReference type="PROSITE" id="PS50222"/>
    </source>
</evidence>
<dbReference type="PROSITE" id="PS50222">
    <property type="entry name" value="EF_HAND_2"/>
    <property type="match status" value="1"/>
</dbReference>
<dbReference type="Pfam" id="PF13499">
    <property type="entry name" value="EF-hand_7"/>
    <property type="match status" value="1"/>
</dbReference>
<name>A0A6A1W8F3_9ROSI</name>